<evidence type="ECO:0000313" key="1">
    <source>
        <dbReference type="EMBL" id="QIN93040.1"/>
    </source>
</evidence>
<sequence>MTSLKKSFYNPNKQMLESNFAVSTSIVHDRSFILYKNMRGESCKHIG</sequence>
<protein>
    <submittedName>
        <fullName evidence="1">Uncharacterized protein</fullName>
    </submittedName>
</protein>
<dbReference type="Proteomes" id="UP000501225">
    <property type="component" value="Segment"/>
</dbReference>
<keyword evidence="2" id="KW-1185">Reference proteome</keyword>
<proteinExistence type="predicted"/>
<name>A0A6G8QZG9_9CAUD</name>
<dbReference type="EMBL" id="MN994503">
    <property type="protein sequence ID" value="QIN93040.1"/>
    <property type="molecule type" value="Genomic_DNA"/>
</dbReference>
<evidence type="ECO:0000313" key="2">
    <source>
        <dbReference type="Proteomes" id="UP000501225"/>
    </source>
</evidence>
<reference evidence="1 2" key="1">
    <citation type="submission" date="2020-01" db="EMBL/GenBank/DDBJ databases">
        <authorList>
            <person name="Llanos C.D."/>
            <person name="Bardales J."/>
        </authorList>
    </citation>
    <scope>NUCLEOTIDE SEQUENCE [LARGE SCALE GENOMIC DNA]</scope>
</reference>
<organism evidence="1 2">
    <name type="scientific">Phage NBSal004</name>
    <dbReference type="NCBI Taxonomy" id="2712978"/>
    <lineage>
        <taxon>Viruses</taxon>
        <taxon>Duplodnaviria</taxon>
        <taxon>Heunggongvirae</taxon>
        <taxon>Uroviricota</taxon>
        <taxon>Caudoviricetes</taxon>
        <taxon>Andersonviridae</taxon>
        <taxon>Ounavirinae</taxon>
        <taxon>Felixounavirus</taxon>
        <taxon>Felixounavirus NBSal004</taxon>
    </lineage>
</organism>
<accession>A0A6G8QZG9</accession>